<protein>
    <submittedName>
        <fullName evidence="1">Uncharacterized protein</fullName>
    </submittedName>
</protein>
<dbReference type="InParanoid" id="A0A2K1XCT1"/>
<evidence type="ECO:0000313" key="2">
    <source>
        <dbReference type="Proteomes" id="UP000006729"/>
    </source>
</evidence>
<accession>A0A2K1XCT1</accession>
<gene>
    <name evidence="1" type="ORF">POPTR_016G084600</name>
</gene>
<reference evidence="1 2" key="1">
    <citation type="journal article" date="2006" name="Science">
        <title>The genome of black cottonwood, Populus trichocarpa (Torr. &amp; Gray).</title>
        <authorList>
            <person name="Tuskan G.A."/>
            <person name="Difazio S."/>
            <person name="Jansson S."/>
            <person name="Bohlmann J."/>
            <person name="Grigoriev I."/>
            <person name="Hellsten U."/>
            <person name="Putnam N."/>
            <person name="Ralph S."/>
            <person name="Rombauts S."/>
            <person name="Salamov A."/>
            <person name="Schein J."/>
            <person name="Sterck L."/>
            <person name="Aerts A."/>
            <person name="Bhalerao R.R."/>
            <person name="Bhalerao R.P."/>
            <person name="Blaudez D."/>
            <person name="Boerjan W."/>
            <person name="Brun A."/>
            <person name="Brunner A."/>
            <person name="Busov V."/>
            <person name="Campbell M."/>
            <person name="Carlson J."/>
            <person name="Chalot M."/>
            <person name="Chapman J."/>
            <person name="Chen G.L."/>
            <person name="Cooper D."/>
            <person name="Coutinho P.M."/>
            <person name="Couturier J."/>
            <person name="Covert S."/>
            <person name="Cronk Q."/>
            <person name="Cunningham R."/>
            <person name="Davis J."/>
            <person name="Degroeve S."/>
            <person name="Dejardin A."/>
            <person name="Depamphilis C."/>
            <person name="Detter J."/>
            <person name="Dirks B."/>
            <person name="Dubchak I."/>
            <person name="Duplessis S."/>
            <person name="Ehlting J."/>
            <person name="Ellis B."/>
            <person name="Gendler K."/>
            <person name="Goodstein D."/>
            <person name="Gribskov M."/>
            <person name="Grimwood J."/>
            <person name="Groover A."/>
            <person name="Gunter L."/>
            <person name="Hamberger B."/>
            <person name="Heinze B."/>
            <person name="Helariutta Y."/>
            <person name="Henrissat B."/>
            <person name="Holligan D."/>
            <person name="Holt R."/>
            <person name="Huang W."/>
            <person name="Islam-Faridi N."/>
            <person name="Jones S."/>
            <person name="Jones-Rhoades M."/>
            <person name="Jorgensen R."/>
            <person name="Joshi C."/>
            <person name="Kangasjarvi J."/>
            <person name="Karlsson J."/>
            <person name="Kelleher C."/>
            <person name="Kirkpatrick R."/>
            <person name="Kirst M."/>
            <person name="Kohler A."/>
            <person name="Kalluri U."/>
            <person name="Larimer F."/>
            <person name="Leebens-Mack J."/>
            <person name="Leple J.C."/>
            <person name="Locascio P."/>
            <person name="Lou Y."/>
            <person name="Lucas S."/>
            <person name="Martin F."/>
            <person name="Montanini B."/>
            <person name="Napoli C."/>
            <person name="Nelson D.R."/>
            <person name="Nelson C."/>
            <person name="Nieminen K."/>
            <person name="Nilsson O."/>
            <person name="Pereda V."/>
            <person name="Peter G."/>
            <person name="Philippe R."/>
            <person name="Pilate G."/>
            <person name="Poliakov A."/>
            <person name="Razumovskaya J."/>
            <person name="Richardson P."/>
            <person name="Rinaldi C."/>
            <person name="Ritland K."/>
            <person name="Rouze P."/>
            <person name="Ryaboy D."/>
            <person name="Schmutz J."/>
            <person name="Schrader J."/>
            <person name="Segerman B."/>
            <person name="Shin H."/>
            <person name="Siddiqui A."/>
            <person name="Sterky F."/>
            <person name="Terry A."/>
            <person name="Tsai C.J."/>
            <person name="Uberbacher E."/>
            <person name="Unneberg P."/>
            <person name="Vahala J."/>
            <person name="Wall K."/>
            <person name="Wessler S."/>
            <person name="Yang G."/>
            <person name="Yin T."/>
            <person name="Douglas C."/>
            <person name="Marra M."/>
            <person name="Sandberg G."/>
            <person name="Van de Peer Y."/>
            <person name="Rokhsar D."/>
        </authorList>
    </citation>
    <scope>NUCLEOTIDE SEQUENCE [LARGE SCALE GENOMIC DNA]</scope>
    <source>
        <strain evidence="2">cv. Nisqually</strain>
    </source>
</reference>
<dbReference type="EMBL" id="CM009305">
    <property type="protein sequence ID" value="PNS98571.1"/>
    <property type="molecule type" value="Genomic_DNA"/>
</dbReference>
<evidence type="ECO:0000313" key="1">
    <source>
        <dbReference type="EMBL" id="PNS98571.1"/>
    </source>
</evidence>
<name>A0A2K1XCT1_POPTR</name>
<sequence>MSYAEIKETICHGFRWNYNDIDVEITWRCQIGEHQYYPIPIVRNSSFKIMIDSFTQNGLNMIILYVISRPQSVCVPISARPSNSVSRGKRSLLSDDLLQMIGNTMFDNPFAKQHRFDYSELSDNKDDDALESNVMVNIDDDVDKEIIPLVSDFEDAFGSSFVVSNDYALSYRRISKGSELELNDDTLTFT</sequence>
<dbReference type="Proteomes" id="UP000006729">
    <property type="component" value="Chromosome 16"/>
</dbReference>
<keyword evidence="2" id="KW-1185">Reference proteome</keyword>
<dbReference type="AlphaFoldDB" id="A0A2K1XCT1"/>
<proteinExistence type="predicted"/>
<organism evidence="1 2">
    <name type="scientific">Populus trichocarpa</name>
    <name type="common">Western balsam poplar</name>
    <name type="synonym">Populus balsamifera subsp. trichocarpa</name>
    <dbReference type="NCBI Taxonomy" id="3694"/>
    <lineage>
        <taxon>Eukaryota</taxon>
        <taxon>Viridiplantae</taxon>
        <taxon>Streptophyta</taxon>
        <taxon>Embryophyta</taxon>
        <taxon>Tracheophyta</taxon>
        <taxon>Spermatophyta</taxon>
        <taxon>Magnoliopsida</taxon>
        <taxon>eudicotyledons</taxon>
        <taxon>Gunneridae</taxon>
        <taxon>Pentapetalae</taxon>
        <taxon>rosids</taxon>
        <taxon>fabids</taxon>
        <taxon>Malpighiales</taxon>
        <taxon>Salicaceae</taxon>
        <taxon>Saliceae</taxon>
        <taxon>Populus</taxon>
    </lineage>
</organism>